<dbReference type="Proteomes" id="UP000615446">
    <property type="component" value="Unassembled WGS sequence"/>
</dbReference>
<accession>A0A8H3LJE9</accession>
<dbReference type="AlphaFoldDB" id="A0A8H3LJE9"/>
<organism evidence="1 2">
    <name type="scientific">Rhizophagus clarus</name>
    <dbReference type="NCBI Taxonomy" id="94130"/>
    <lineage>
        <taxon>Eukaryota</taxon>
        <taxon>Fungi</taxon>
        <taxon>Fungi incertae sedis</taxon>
        <taxon>Mucoromycota</taxon>
        <taxon>Glomeromycotina</taxon>
        <taxon>Glomeromycetes</taxon>
        <taxon>Glomerales</taxon>
        <taxon>Glomeraceae</taxon>
        <taxon>Rhizophagus</taxon>
    </lineage>
</organism>
<dbReference type="EMBL" id="BLAL01000169">
    <property type="protein sequence ID" value="GES87671.1"/>
    <property type="molecule type" value="Genomic_DNA"/>
</dbReference>
<comment type="caution">
    <text evidence="1">The sequence shown here is derived from an EMBL/GenBank/DDBJ whole genome shotgun (WGS) entry which is preliminary data.</text>
</comment>
<evidence type="ECO:0000313" key="1">
    <source>
        <dbReference type="EMBL" id="GES87671.1"/>
    </source>
</evidence>
<reference evidence="1" key="1">
    <citation type="submission" date="2019-10" db="EMBL/GenBank/DDBJ databases">
        <title>Conservation and host-specific expression of non-tandemly repeated heterogenous ribosome RNA gene in arbuscular mycorrhizal fungi.</title>
        <authorList>
            <person name="Maeda T."/>
            <person name="Kobayashi Y."/>
            <person name="Nakagawa T."/>
            <person name="Ezawa T."/>
            <person name="Yamaguchi K."/>
            <person name="Bino T."/>
            <person name="Nishimoto Y."/>
            <person name="Shigenobu S."/>
            <person name="Kawaguchi M."/>
        </authorList>
    </citation>
    <scope>NUCLEOTIDE SEQUENCE</scope>
    <source>
        <strain evidence="1">HR1</strain>
    </source>
</reference>
<proteinExistence type="predicted"/>
<dbReference type="OrthoDB" id="2421619at2759"/>
<evidence type="ECO:0000313" key="2">
    <source>
        <dbReference type="Proteomes" id="UP000615446"/>
    </source>
</evidence>
<protein>
    <submittedName>
        <fullName evidence="1">Uncharacterized protein</fullName>
    </submittedName>
</protein>
<sequence>MIYHNLFGENKILAQKPKPRLIDLILNLTFYGWKNICNLIINYFKNIKDIEYLILIDLLDNSLPLTLEIYAKLFRCGCYKGYLEGIISTAESNNKKQIIQKVKIIDIERNDEKFKSVFVNQEVQRFQNLNKRLFKSLNNDEIAEITKDNNDLDDDYEDENVETLLEETEESIDNQYEIQYNIWLNYNNSM</sequence>
<gene>
    <name evidence="1" type="ORF">RCL2_001466200</name>
</gene>
<name>A0A8H3LJE9_9GLOM</name>